<evidence type="ECO:0000259" key="3">
    <source>
        <dbReference type="Pfam" id="PF22932"/>
    </source>
</evidence>
<dbReference type="EMBL" id="CM026430">
    <property type="protein sequence ID" value="KAG0561816.1"/>
    <property type="molecule type" value="Genomic_DNA"/>
</dbReference>
<organism evidence="4 5">
    <name type="scientific">Ceratodon purpureus</name>
    <name type="common">Fire moss</name>
    <name type="synonym">Dicranum purpureum</name>
    <dbReference type="NCBI Taxonomy" id="3225"/>
    <lineage>
        <taxon>Eukaryota</taxon>
        <taxon>Viridiplantae</taxon>
        <taxon>Streptophyta</taxon>
        <taxon>Embryophyta</taxon>
        <taxon>Bryophyta</taxon>
        <taxon>Bryophytina</taxon>
        <taxon>Bryopsida</taxon>
        <taxon>Dicranidae</taxon>
        <taxon>Pseudoditrichales</taxon>
        <taxon>Ditrichaceae</taxon>
        <taxon>Ceratodon</taxon>
    </lineage>
</organism>
<dbReference type="PANTHER" id="PTHR31205:SF69">
    <property type="entry name" value="ACTIN CROSS-LINKING PROTEIN (DUF569)"/>
    <property type="match status" value="1"/>
</dbReference>
<keyword evidence="5" id="KW-1185">Reference proteome</keyword>
<dbReference type="InterPro" id="IPR007679">
    <property type="entry name" value="DUF569"/>
</dbReference>
<gene>
    <name evidence="4" type="ORF">KC19_9G094600</name>
</gene>
<feature type="domain" description="DUF569" evidence="2">
    <location>
        <begin position="1"/>
        <end position="141"/>
    </location>
</feature>
<dbReference type="InterPro" id="IPR008999">
    <property type="entry name" value="Actin-crosslinking"/>
</dbReference>
<dbReference type="OrthoDB" id="2432302at2759"/>
<dbReference type="InterPro" id="IPR054726">
    <property type="entry name" value="Ubiq_DUF569-assoc"/>
</dbReference>
<dbReference type="AlphaFoldDB" id="A0A8T0GQD3"/>
<evidence type="ECO:0000313" key="5">
    <source>
        <dbReference type="Proteomes" id="UP000822688"/>
    </source>
</evidence>
<accession>A0A8T0GQD3</accession>
<feature type="domain" description="DUF569" evidence="3">
    <location>
        <begin position="364"/>
        <end position="443"/>
    </location>
</feature>
<dbReference type="PANTHER" id="PTHR31205">
    <property type="entry name" value="ACTIN CROSS-LINKING PROTEIN (DUF569)"/>
    <property type="match status" value="1"/>
</dbReference>
<evidence type="ECO:0008006" key="6">
    <source>
        <dbReference type="Google" id="ProtNLM"/>
    </source>
</evidence>
<dbReference type="Pfam" id="PF22932">
    <property type="entry name" value="Ubiq_DUF_assoc"/>
    <property type="match status" value="1"/>
</dbReference>
<sequence>MEFFRDVHSVRLLGHKGKFLWADDDRRSVAQKKGQDSYGVIWRVELVPEKNAIKLKSVYDLYLFASDYPFLLGATGKKVMQSFNVAQNEALEWEPIAAGTFVKLRTKGDKFLRANGGVPPYRNSVTHDVPVLSSTQNVVLWEVEVVRKKEPTPLPASRQPSPKQAPVERPVTPPERSQTPPKRRPQVDPNYDPESSVPPPLYVPRARPHRRHSAPTEIDFPLPNEESSSPSERLSPISSPPRRRRSPPPSQSVDSSPPRRHRVPIPSQSLKAPPKDDYDSAFSESPSPVRTQRTPPKHRATASEVPNRFTANDDYDSSPSEASPPTSRVSNLRISEYDDEHDGKARLSSPRTPNMAPATPNDVRRIFYTVAEDDGRVLAHDDETFGSFLFKGHSLAELTEALQLETGIDDDIILCMRNPLTQKLYKMRLQLPPNKAPLSVVIVRPDTQFGRTLSLSSVARK</sequence>
<dbReference type="Proteomes" id="UP000822688">
    <property type="component" value="Chromosome 9"/>
</dbReference>
<protein>
    <recommendedName>
        <fullName evidence="6">DUF569 domain-containing protein</fullName>
    </recommendedName>
</protein>
<dbReference type="Pfam" id="PF04601">
    <property type="entry name" value="DUF569"/>
    <property type="match status" value="1"/>
</dbReference>
<comment type="caution">
    <text evidence="4">The sequence shown here is derived from an EMBL/GenBank/DDBJ whole genome shotgun (WGS) entry which is preliminary data.</text>
</comment>
<proteinExistence type="predicted"/>
<feature type="compositionally biased region" description="Polar residues" evidence="1">
    <location>
        <begin position="317"/>
        <end position="333"/>
    </location>
</feature>
<evidence type="ECO:0000259" key="2">
    <source>
        <dbReference type="Pfam" id="PF04601"/>
    </source>
</evidence>
<dbReference type="CDD" id="cd23340">
    <property type="entry name" value="beta-trefoil_FSCN_ACP-like"/>
    <property type="match status" value="1"/>
</dbReference>
<feature type="region of interest" description="Disordered" evidence="1">
    <location>
        <begin position="151"/>
        <end position="359"/>
    </location>
</feature>
<dbReference type="Gene3D" id="2.80.10.50">
    <property type="match status" value="1"/>
</dbReference>
<name>A0A8T0GQD3_CERPU</name>
<reference evidence="4" key="1">
    <citation type="submission" date="2020-06" db="EMBL/GenBank/DDBJ databases">
        <title>WGS assembly of Ceratodon purpureus strain R40.</title>
        <authorList>
            <person name="Carey S.B."/>
            <person name="Jenkins J."/>
            <person name="Shu S."/>
            <person name="Lovell J.T."/>
            <person name="Sreedasyam A."/>
            <person name="Maumus F."/>
            <person name="Tiley G.P."/>
            <person name="Fernandez-Pozo N."/>
            <person name="Barry K."/>
            <person name="Chen C."/>
            <person name="Wang M."/>
            <person name="Lipzen A."/>
            <person name="Daum C."/>
            <person name="Saski C.A."/>
            <person name="Payton A.C."/>
            <person name="Mcbreen J.C."/>
            <person name="Conrad R.E."/>
            <person name="Kollar L.M."/>
            <person name="Olsson S."/>
            <person name="Huttunen S."/>
            <person name="Landis J.B."/>
            <person name="Wickett N.J."/>
            <person name="Johnson M.G."/>
            <person name="Rensing S.A."/>
            <person name="Grimwood J."/>
            <person name="Schmutz J."/>
            <person name="Mcdaniel S.F."/>
        </authorList>
    </citation>
    <scope>NUCLEOTIDE SEQUENCE</scope>
    <source>
        <strain evidence="4">R40</strain>
    </source>
</reference>
<dbReference type="SUPFAM" id="SSF50405">
    <property type="entry name" value="Actin-crosslinking proteins"/>
    <property type="match status" value="1"/>
</dbReference>
<feature type="compositionally biased region" description="Polar residues" evidence="1">
    <location>
        <begin position="282"/>
        <end position="294"/>
    </location>
</feature>
<feature type="compositionally biased region" description="Low complexity" evidence="1">
    <location>
        <begin position="227"/>
        <end position="237"/>
    </location>
</feature>
<evidence type="ECO:0000256" key="1">
    <source>
        <dbReference type="SAM" id="MobiDB-lite"/>
    </source>
</evidence>
<evidence type="ECO:0000313" key="4">
    <source>
        <dbReference type="EMBL" id="KAG0561816.1"/>
    </source>
</evidence>